<feature type="compositionally biased region" description="Basic and acidic residues" evidence="11">
    <location>
        <begin position="324"/>
        <end position="340"/>
    </location>
</feature>
<evidence type="ECO:0000256" key="11">
    <source>
        <dbReference type="SAM" id="MobiDB-lite"/>
    </source>
</evidence>
<evidence type="ECO:0000256" key="1">
    <source>
        <dbReference type="ARBA" id="ARBA00004123"/>
    </source>
</evidence>
<feature type="compositionally biased region" description="Basic and acidic residues" evidence="11">
    <location>
        <begin position="712"/>
        <end position="729"/>
    </location>
</feature>
<feature type="zinc finger region" description="C3H1-type" evidence="9">
    <location>
        <begin position="839"/>
        <end position="859"/>
    </location>
</feature>
<keyword evidence="8" id="KW-0539">Nucleus</keyword>
<evidence type="ECO:0000256" key="6">
    <source>
        <dbReference type="ARBA" id="ARBA00022771"/>
    </source>
</evidence>
<dbReference type="GO" id="GO:0008270">
    <property type="term" value="F:zinc ion binding"/>
    <property type="evidence" value="ECO:0007669"/>
    <property type="project" value="UniProtKB-KW"/>
</dbReference>
<dbReference type="InterPro" id="IPR000571">
    <property type="entry name" value="Znf_CCCH"/>
</dbReference>
<dbReference type="Gene3D" id="1.20.1390.10">
    <property type="entry name" value="PWI domain"/>
    <property type="match status" value="1"/>
</dbReference>
<feature type="domain" description="C3H1-type" evidence="12">
    <location>
        <begin position="813"/>
        <end position="838"/>
    </location>
</feature>
<dbReference type="EMBL" id="UFQT01000685">
    <property type="protein sequence ID" value="SSX26557.1"/>
    <property type="molecule type" value="Genomic_DNA"/>
</dbReference>
<comment type="similarity">
    <text evidence="2">Belongs to the ZC3H14 family.</text>
</comment>
<keyword evidence="10" id="KW-0175">Coiled coil</keyword>
<proteinExistence type="inferred from homology"/>
<reference evidence="13" key="1">
    <citation type="submission" date="2018-04" db="EMBL/GenBank/DDBJ databases">
        <authorList>
            <person name="Go L.Y."/>
            <person name="Mitchell J.A."/>
        </authorList>
    </citation>
    <scope>NUCLEOTIDE SEQUENCE</scope>
    <source>
        <tissue evidence="13">Whole organism</tissue>
    </source>
</reference>
<dbReference type="GO" id="GO:0005634">
    <property type="term" value="C:nucleus"/>
    <property type="evidence" value="ECO:0007669"/>
    <property type="project" value="UniProtKB-SubCell"/>
</dbReference>
<dbReference type="PANTHER" id="PTHR14738:SF29">
    <property type="entry name" value="ZINC FINGER CCCH DOMAIN-CONTAINING PROTEIN 14"/>
    <property type="match status" value="1"/>
</dbReference>
<feature type="compositionally biased region" description="Basic and acidic residues" evidence="11">
    <location>
        <begin position="636"/>
        <end position="665"/>
    </location>
</feature>
<reference evidence="14" key="2">
    <citation type="submission" date="2018-07" db="EMBL/GenBank/DDBJ databases">
        <authorList>
            <person name="Quirk P.G."/>
            <person name="Krulwich T.A."/>
        </authorList>
    </citation>
    <scope>NUCLEOTIDE SEQUENCE</scope>
</reference>
<evidence type="ECO:0000256" key="5">
    <source>
        <dbReference type="ARBA" id="ARBA00022737"/>
    </source>
</evidence>
<dbReference type="EMBL" id="UFQS01000685">
    <property type="protein sequence ID" value="SSX06203.1"/>
    <property type="molecule type" value="Genomic_DNA"/>
</dbReference>
<feature type="coiled-coil region" evidence="10">
    <location>
        <begin position="180"/>
        <end position="210"/>
    </location>
</feature>
<feature type="region of interest" description="Disordered" evidence="11">
    <location>
        <begin position="324"/>
        <end position="445"/>
    </location>
</feature>
<sequence length="962" mass="111351">MDNIGSEIGQKMRCAVKAKLIELGTGYIDDELPDYVMIMVANKRSKQQMVDDLNLFLGSNTQIFVTWLHEVLEKLQEVTLPAPPPPKIKKVKDHDKKDKKKDKKKKEEIPSKTNNLPILPPITEVIKEGFIQRAKKDLQIETAAKIKTKPDEILPPPPPVISQPDLGNEDEFDIPTITDIAKEAVEKQRKEKELQQLEELQKKIYIAKKQLQTMVSDESDDDFNVADTIKTTSVNENISDTVAPTRTGIHVNPKFFDNNEQSVAKNTNKIQDRLGFKPTNEESETLEDDIKERRVVKLSAVRRAEREIYVPAFRRNEIEKQKVVTTDLEKSRSYERRSNITDKSQQIREPLQSRIQMNKIYNTRSDISQDRLKHSRRSPVKGRLLDRSRLGRFSDRRSKSRSRSPMRQRRTPDHNFKSRERSRERRPFIKSRVQTSTTEFTDDQEEVTRKRIGSRVFVMPIKAPSEEGDVDVPVNSVIKIKPRAHVPENKQASKMLLLKAVAEAQKSTFGSIPNKNDLVNKSRQKRSVKDRLMIEVALDEGDELDMTYDDIALEGDEYVPEPVSKTSESESDSYLYIPKKKAATKALVHEDSDGYEPDTTKFVVTLDSNDELVEESRIKVKRPVKERIGFRMQVHEDEEAKRRRKERFEQGYEKIEDQKSQKEKSMSPQPPPVIKRIFNRKPVNRRSPTPQDRRREYSKSPHRSRSPVYRNRSNERKSDFWGDRGRDETSTVNKRHRSRARTISPINFDLTDEETRSRSSHEEHSEDNSKDLMEDRRQNEGKPKIKKLEPTRNFDNVPSLLSTVSVADNIIKAKPKERCKYFPNCRDGNTCEFHHPSEPCNAFPNCKFGDKCAYLHPKCKFDQTCIRPDCNYMHTIPIVISVKTTAPPLASSVLPSQNFKPITLTSLPAICKFFPKCSNTFCGFYHPRPCRFGKSCTNKIECNFYHQDLPTKDKLKWVSSMV</sequence>
<name>A0A336MDU3_CULSO</name>
<feature type="region of interest" description="Disordered" evidence="11">
    <location>
        <begin position="636"/>
        <end position="791"/>
    </location>
</feature>
<feature type="zinc finger region" description="C3H1-type" evidence="9">
    <location>
        <begin position="813"/>
        <end position="838"/>
    </location>
</feature>
<evidence type="ECO:0000259" key="12">
    <source>
        <dbReference type="PROSITE" id="PS50103"/>
    </source>
</evidence>
<protein>
    <recommendedName>
        <fullName evidence="3">Zinc finger CCCH domain-containing protein 14</fullName>
    </recommendedName>
</protein>
<dbReference type="GO" id="GO:0043488">
    <property type="term" value="P:regulation of mRNA stability"/>
    <property type="evidence" value="ECO:0007669"/>
    <property type="project" value="InterPro"/>
</dbReference>
<keyword evidence="6 9" id="KW-0863">Zinc-finger</keyword>
<keyword evidence="7 9" id="KW-0862">Zinc</keyword>
<comment type="subcellular location">
    <subcellularLocation>
        <location evidence="1">Nucleus</location>
    </subcellularLocation>
</comment>
<dbReference type="Gene3D" id="4.10.1000.30">
    <property type="match status" value="2"/>
</dbReference>
<feature type="compositionally biased region" description="Basic residues" evidence="11">
    <location>
        <begin position="398"/>
        <end position="409"/>
    </location>
</feature>
<dbReference type="PROSITE" id="PS50103">
    <property type="entry name" value="ZF_C3H1"/>
    <property type="match status" value="2"/>
</dbReference>
<feature type="domain" description="C3H1-type" evidence="12">
    <location>
        <begin position="839"/>
        <end position="859"/>
    </location>
</feature>
<evidence type="ECO:0000313" key="13">
    <source>
        <dbReference type="EMBL" id="SSX06203.1"/>
    </source>
</evidence>
<feature type="region of interest" description="Disordered" evidence="11">
    <location>
        <begin position="149"/>
        <end position="168"/>
    </location>
</feature>
<accession>A0A336MDU3</accession>
<feature type="compositionally biased region" description="Polar residues" evidence="11">
    <location>
        <begin position="353"/>
        <end position="366"/>
    </location>
</feature>
<evidence type="ECO:0000313" key="14">
    <source>
        <dbReference type="EMBL" id="SSX26557.1"/>
    </source>
</evidence>
<feature type="compositionally biased region" description="Basic and acidic residues" evidence="11">
    <location>
        <begin position="753"/>
        <end position="791"/>
    </location>
</feature>
<dbReference type="PANTHER" id="PTHR14738">
    <property type="entry name" value="ZINC FINGER CCCH DOMAIN-CONTAINING PROTEIN 14"/>
    <property type="match status" value="1"/>
</dbReference>
<dbReference type="Pfam" id="PF14608">
    <property type="entry name" value="zf-CCCH_2"/>
    <property type="match status" value="5"/>
</dbReference>
<gene>
    <name evidence="14" type="primary">CSON013561</name>
</gene>
<evidence type="ECO:0000256" key="8">
    <source>
        <dbReference type="ARBA" id="ARBA00023242"/>
    </source>
</evidence>
<evidence type="ECO:0000256" key="3">
    <source>
        <dbReference type="ARBA" id="ARBA00015071"/>
    </source>
</evidence>
<evidence type="ECO:0000256" key="9">
    <source>
        <dbReference type="PROSITE-ProRule" id="PRU00723"/>
    </source>
</evidence>
<dbReference type="GO" id="GO:0005737">
    <property type="term" value="C:cytoplasm"/>
    <property type="evidence" value="ECO:0007669"/>
    <property type="project" value="TreeGrafter"/>
</dbReference>
<evidence type="ECO:0000256" key="2">
    <source>
        <dbReference type="ARBA" id="ARBA00008423"/>
    </source>
</evidence>
<feature type="region of interest" description="Disordered" evidence="11">
    <location>
        <begin position="82"/>
        <end position="115"/>
    </location>
</feature>
<dbReference type="VEuPathDB" id="VectorBase:CSON013561"/>
<feature type="compositionally biased region" description="Basic and acidic residues" evidence="11">
    <location>
        <begin position="383"/>
        <end position="397"/>
    </location>
</feature>
<evidence type="ECO:0000256" key="4">
    <source>
        <dbReference type="ARBA" id="ARBA00022723"/>
    </source>
</evidence>
<dbReference type="GO" id="GO:0008143">
    <property type="term" value="F:poly(A) binding"/>
    <property type="evidence" value="ECO:0007669"/>
    <property type="project" value="InterPro"/>
</dbReference>
<evidence type="ECO:0000256" key="10">
    <source>
        <dbReference type="SAM" id="Coils"/>
    </source>
</evidence>
<evidence type="ECO:0000256" key="7">
    <source>
        <dbReference type="ARBA" id="ARBA00022833"/>
    </source>
</evidence>
<organism evidence="14">
    <name type="scientific">Culicoides sonorensis</name>
    <name type="common">Biting midge</name>
    <dbReference type="NCBI Taxonomy" id="179676"/>
    <lineage>
        <taxon>Eukaryota</taxon>
        <taxon>Metazoa</taxon>
        <taxon>Ecdysozoa</taxon>
        <taxon>Arthropoda</taxon>
        <taxon>Hexapoda</taxon>
        <taxon>Insecta</taxon>
        <taxon>Pterygota</taxon>
        <taxon>Neoptera</taxon>
        <taxon>Endopterygota</taxon>
        <taxon>Diptera</taxon>
        <taxon>Nematocera</taxon>
        <taxon>Chironomoidea</taxon>
        <taxon>Ceratopogonidae</taxon>
        <taxon>Ceratopogoninae</taxon>
        <taxon>Culicoides</taxon>
        <taxon>Monoculicoides</taxon>
    </lineage>
</organism>
<dbReference type="SMART" id="SM00356">
    <property type="entry name" value="ZnF_C3H1"/>
    <property type="match status" value="3"/>
</dbReference>
<feature type="compositionally biased region" description="Basic residues" evidence="11">
    <location>
        <begin position="87"/>
        <end position="104"/>
    </location>
</feature>
<dbReference type="InterPro" id="IPR040366">
    <property type="entry name" value="Nab2/ZC3H14"/>
</dbReference>
<keyword evidence="5" id="KW-0677">Repeat</keyword>
<feature type="compositionally biased region" description="Basic and acidic residues" evidence="11">
    <location>
        <begin position="410"/>
        <end position="427"/>
    </location>
</feature>
<keyword evidence="4 9" id="KW-0479">Metal-binding</keyword>
<dbReference type="AlphaFoldDB" id="A0A336MDU3"/>
<dbReference type="OMA" id="FCEYYHP"/>